<keyword evidence="2" id="KW-1185">Reference proteome</keyword>
<keyword evidence="1" id="KW-0808">Transferase</keyword>
<proteinExistence type="predicted"/>
<organism evidence="1 2">
    <name type="scientific">Lysinibacillus mangiferihumi</name>
    <dbReference type="NCBI Taxonomy" id="1130819"/>
    <lineage>
        <taxon>Bacteria</taxon>
        <taxon>Bacillati</taxon>
        <taxon>Bacillota</taxon>
        <taxon>Bacilli</taxon>
        <taxon>Bacillales</taxon>
        <taxon>Bacillaceae</taxon>
        <taxon>Lysinibacillus</taxon>
    </lineage>
</organism>
<dbReference type="Proteomes" id="UP000308744">
    <property type="component" value="Unassembled WGS sequence"/>
</dbReference>
<name>A0A4U2XZV3_9BACI</name>
<sequence>MSLEVVQLKDLLDTGRSKEEIQQILLTFCSLPCSNPDDVHDVQFFLHNKAIEFEKMDISRTFLVFSTYKNTPYLAGYYSLSNKPLVISKKNFSKLSNSLKKSLMGIGHKTDAANYEVKGFLLGQLGKNYSEQALAANMVSGADLIALANESMYQAYRTVGGRIFYLECEDVQPLKDFYIKLGFREILNYRSDSGYCIFVQRIENVSKASAAI</sequence>
<evidence type="ECO:0000313" key="1">
    <source>
        <dbReference type="EMBL" id="TKI53557.1"/>
    </source>
</evidence>
<comment type="caution">
    <text evidence="1">The sequence shown here is derived from an EMBL/GenBank/DDBJ whole genome shotgun (WGS) entry which is preliminary data.</text>
</comment>
<dbReference type="RefSeq" id="WP_107896193.1">
    <property type="nucleotide sequence ID" value="NZ_PYWM01000018.1"/>
</dbReference>
<evidence type="ECO:0000313" key="2">
    <source>
        <dbReference type="Proteomes" id="UP000308744"/>
    </source>
</evidence>
<gene>
    <name evidence="1" type="ORF">FC756_23305</name>
</gene>
<reference evidence="1 2" key="1">
    <citation type="submission" date="2019-04" db="EMBL/GenBank/DDBJ databases">
        <title>Lysinibacillus genome sequencing.</title>
        <authorList>
            <person name="Dunlap C."/>
        </authorList>
    </citation>
    <scope>NUCLEOTIDE SEQUENCE [LARGE SCALE GENOMIC DNA]</scope>
    <source>
        <strain evidence="1 2">CCTCC AB 2010389</strain>
    </source>
</reference>
<protein>
    <submittedName>
        <fullName evidence="1">GNAT family acetyltransferase</fullName>
    </submittedName>
</protein>
<accession>A0A4U2XZV3</accession>
<dbReference type="EMBL" id="SZPU01000107">
    <property type="protein sequence ID" value="TKI53557.1"/>
    <property type="molecule type" value="Genomic_DNA"/>
</dbReference>
<dbReference type="GO" id="GO:0016740">
    <property type="term" value="F:transferase activity"/>
    <property type="evidence" value="ECO:0007669"/>
    <property type="project" value="UniProtKB-KW"/>
</dbReference>
<dbReference type="AlphaFoldDB" id="A0A4U2XZV3"/>
<dbReference type="Gene3D" id="3.40.630.30">
    <property type="match status" value="1"/>
</dbReference>